<dbReference type="OrthoDB" id="6087797at2"/>
<sequence>MRTTVVNMPETAIQLGRFRTEYDPVEDRLRLIGEPIEKDRNTVSIWLTMRLTARLVPHLAKAVHGPKFRASEHPSALHSFAQSAASSAIQPTTAPIAPAQSGVHFLPESLNITTRNNTLVVDFIDQQQNRIQLPLPNLMIRQWLSILLASFKKANWPLNCFPEWIDPNKITASGNTKAIH</sequence>
<gene>
    <name evidence="1" type="ORF">C0068_10620</name>
</gene>
<comment type="caution">
    <text evidence="1">The sequence shown here is derived from an EMBL/GenBank/DDBJ whole genome shotgun (WGS) entry which is preliminary data.</text>
</comment>
<dbReference type="EMBL" id="PQGG01000026">
    <property type="protein sequence ID" value="POP52653.1"/>
    <property type="molecule type" value="Genomic_DNA"/>
</dbReference>
<protein>
    <submittedName>
        <fullName evidence="1">Uncharacterized protein</fullName>
    </submittedName>
</protein>
<dbReference type="RefSeq" id="WP_103684471.1">
    <property type="nucleotide sequence ID" value="NZ_PQGG01000026.1"/>
</dbReference>
<reference evidence="1" key="1">
    <citation type="submission" date="2018-01" db="EMBL/GenBank/DDBJ databases">
        <authorList>
            <person name="Yu X.-D."/>
        </authorList>
    </citation>
    <scope>NUCLEOTIDE SEQUENCE</scope>
    <source>
        <strain evidence="1">ZX-21</strain>
    </source>
</reference>
<evidence type="ECO:0000313" key="1">
    <source>
        <dbReference type="EMBL" id="POP52653.1"/>
    </source>
</evidence>
<dbReference type="Proteomes" id="UP000237222">
    <property type="component" value="Unassembled WGS sequence"/>
</dbReference>
<accession>A0A2S4HF88</accession>
<organism evidence="1 2">
    <name type="scientific">Zhongshania marina</name>
    <dbReference type="NCBI Taxonomy" id="2304603"/>
    <lineage>
        <taxon>Bacteria</taxon>
        <taxon>Pseudomonadati</taxon>
        <taxon>Pseudomonadota</taxon>
        <taxon>Gammaproteobacteria</taxon>
        <taxon>Cellvibrionales</taxon>
        <taxon>Spongiibacteraceae</taxon>
        <taxon>Zhongshania</taxon>
    </lineage>
</organism>
<evidence type="ECO:0000313" key="2">
    <source>
        <dbReference type="Proteomes" id="UP000237222"/>
    </source>
</evidence>
<name>A0A2S4HF88_9GAMM</name>
<proteinExistence type="predicted"/>
<dbReference type="AlphaFoldDB" id="A0A2S4HF88"/>